<accession>A0A0F9G901</accession>
<protein>
    <submittedName>
        <fullName evidence="3">Uncharacterized protein</fullName>
    </submittedName>
</protein>
<dbReference type="EMBL" id="LAZR01020991">
    <property type="protein sequence ID" value="KKL86866.1"/>
    <property type="molecule type" value="Genomic_DNA"/>
</dbReference>
<proteinExistence type="predicted"/>
<dbReference type="GO" id="GO:0008270">
    <property type="term" value="F:zinc ion binding"/>
    <property type="evidence" value="ECO:0007669"/>
    <property type="project" value="InterPro"/>
</dbReference>
<comment type="caution">
    <text evidence="3">The sequence shown here is derived from an EMBL/GenBank/DDBJ whole genome shotgun (WGS) entry which is preliminary data.</text>
</comment>
<dbReference type="PROSITE" id="PS51347">
    <property type="entry name" value="PHOSPHOTRIESTERASE_2"/>
    <property type="match status" value="1"/>
</dbReference>
<keyword evidence="1" id="KW-0479">Metal-binding</keyword>
<dbReference type="InterPro" id="IPR032466">
    <property type="entry name" value="Metal_Hydrolase"/>
</dbReference>
<name>A0A0F9G901_9ZZZZ</name>
<evidence type="ECO:0000256" key="1">
    <source>
        <dbReference type="ARBA" id="ARBA00022723"/>
    </source>
</evidence>
<dbReference type="AlphaFoldDB" id="A0A0F9G901"/>
<evidence type="ECO:0000313" key="3">
    <source>
        <dbReference type="EMBL" id="KKL86866.1"/>
    </source>
</evidence>
<dbReference type="PANTHER" id="PTHR10819:SF3">
    <property type="entry name" value="PHOSPHOTRIESTERASE-RELATED PROTEIN"/>
    <property type="match status" value="1"/>
</dbReference>
<dbReference type="InterPro" id="IPR001559">
    <property type="entry name" value="Phosphotriesterase"/>
</dbReference>
<reference evidence="3" key="1">
    <citation type="journal article" date="2015" name="Nature">
        <title>Complex archaea that bridge the gap between prokaryotes and eukaryotes.</title>
        <authorList>
            <person name="Spang A."/>
            <person name="Saw J.H."/>
            <person name="Jorgensen S.L."/>
            <person name="Zaremba-Niedzwiedzka K."/>
            <person name="Martijn J."/>
            <person name="Lind A.E."/>
            <person name="van Eijk R."/>
            <person name="Schleper C."/>
            <person name="Guy L."/>
            <person name="Ettema T.J."/>
        </authorList>
    </citation>
    <scope>NUCLEOTIDE SEQUENCE</scope>
</reference>
<sequence>MTTAGNFPWPIGVARQLRYRDKLSKETGVQIISAIGFHKSYFYSNKFWSYNASVRDIIDLFVSEIEEGMYEYEYNNPFGRRSNIAAGIIKIATEKDGLIEYYKKVFDAAAQAHKVKIEIRVPSVRQRINTRSAFFRFLILQPLA</sequence>
<dbReference type="PANTHER" id="PTHR10819">
    <property type="entry name" value="PHOSPHOTRIESTERASE-RELATED"/>
    <property type="match status" value="1"/>
</dbReference>
<dbReference type="SUPFAM" id="SSF51556">
    <property type="entry name" value="Metallo-dependent hydrolases"/>
    <property type="match status" value="1"/>
</dbReference>
<keyword evidence="2" id="KW-0378">Hydrolase</keyword>
<evidence type="ECO:0000256" key="2">
    <source>
        <dbReference type="ARBA" id="ARBA00022801"/>
    </source>
</evidence>
<organism evidence="3">
    <name type="scientific">marine sediment metagenome</name>
    <dbReference type="NCBI Taxonomy" id="412755"/>
    <lineage>
        <taxon>unclassified sequences</taxon>
        <taxon>metagenomes</taxon>
        <taxon>ecological metagenomes</taxon>
    </lineage>
</organism>
<gene>
    <name evidence="3" type="ORF">LCGC14_1940450</name>
</gene>
<dbReference type="Pfam" id="PF02126">
    <property type="entry name" value="PTE"/>
    <property type="match status" value="1"/>
</dbReference>
<dbReference type="GO" id="GO:0016787">
    <property type="term" value="F:hydrolase activity"/>
    <property type="evidence" value="ECO:0007669"/>
    <property type="project" value="UniProtKB-KW"/>
</dbReference>
<dbReference type="Gene3D" id="3.20.20.140">
    <property type="entry name" value="Metal-dependent hydrolases"/>
    <property type="match status" value="1"/>
</dbReference>